<dbReference type="Pfam" id="PF04365">
    <property type="entry name" value="BrnT_toxin"/>
    <property type="match status" value="1"/>
</dbReference>
<keyword evidence="3" id="KW-1185">Reference proteome</keyword>
<dbReference type="InterPro" id="IPR038573">
    <property type="entry name" value="BrnT_sf"/>
</dbReference>
<comment type="caution">
    <text evidence="2">The sequence shown here is derived from an EMBL/GenBank/DDBJ whole genome shotgun (WGS) entry which is preliminary data.</text>
</comment>
<dbReference type="RefSeq" id="WP_265283268.1">
    <property type="nucleotide sequence ID" value="NZ_QZCW01000004.1"/>
</dbReference>
<feature type="region of interest" description="Disordered" evidence="1">
    <location>
        <begin position="1"/>
        <end position="33"/>
    </location>
</feature>
<evidence type="ECO:0000256" key="1">
    <source>
        <dbReference type="SAM" id="MobiDB-lite"/>
    </source>
</evidence>
<gene>
    <name evidence="2" type="ORF">D5039_20440</name>
</gene>
<sequence>MHLFPHGLAPSGGWGVGGCWRSPTGGPGSERARGLPFSLVEPLDWSDAVIEEDDRKDYGERRFRVLGFIRGRLHAMVFTPRAGKVHVISLRKANQREVRKHAQENQA</sequence>
<evidence type="ECO:0000313" key="3">
    <source>
        <dbReference type="Proteomes" id="UP001208935"/>
    </source>
</evidence>
<dbReference type="Gene3D" id="3.10.450.530">
    <property type="entry name" value="Ribonuclease toxin, BrnT, of type II toxin-antitoxin system"/>
    <property type="match status" value="1"/>
</dbReference>
<proteinExistence type="predicted"/>
<reference evidence="3" key="1">
    <citation type="submission" date="2023-07" db="EMBL/GenBank/DDBJ databases">
        <title>Verminephrobacter genomes.</title>
        <authorList>
            <person name="Lund M.B."/>
        </authorList>
    </citation>
    <scope>NUCLEOTIDE SEQUENCE [LARGE SCALE GENOMIC DNA]</scope>
    <source>
        <strain evidence="3">AtM5-05</strain>
    </source>
</reference>
<name>A0ABT3KZJ6_9BURK</name>
<evidence type="ECO:0000313" key="2">
    <source>
        <dbReference type="EMBL" id="MCW5323422.1"/>
    </source>
</evidence>
<accession>A0ABT3KZJ6</accession>
<dbReference type="EMBL" id="QZCW01000004">
    <property type="protein sequence ID" value="MCW5323422.1"/>
    <property type="molecule type" value="Genomic_DNA"/>
</dbReference>
<dbReference type="InterPro" id="IPR007460">
    <property type="entry name" value="BrnT_toxin"/>
</dbReference>
<protein>
    <submittedName>
        <fullName evidence="2">BrnT family toxin</fullName>
    </submittedName>
</protein>
<organism evidence="2 3">
    <name type="scientific">Verminephrobacter aporrectodeae subsp. tuberculatae</name>
    <dbReference type="NCBI Taxonomy" id="1110392"/>
    <lineage>
        <taxon>Bacteria</taxon>
        <taxon>Pseudomonadati</taxon>
        <taxon>Pseudomonadota</taxon>
        <taxon>Betaproteobacteria</taxon>
        <taxon>Burkholderiales</taxon>
        <taxon>Comamonadaceae</taxon>
        <taxon>Verminephrobacter</taxon>
    </lineage>
</organism>
<dbReference type="Proteomes" id="UP001208935">
    <property type="component" value="Unassembled WGS sequence"/>
</dbReference>